<accession>A0ABD2CEK7</accession>
<sequence>MHNAFLTDFNVTDKVPLSTNSITELANAIQTHRLITSFQAESFALTRAVPSSFKIEKSRGKRRLESDVSTFQQRQVDVCLLYEYSTS</sequence>
<keyword evidence="2" id="KW-1185">Reference proteome</keyword>
<evidence type="ECO:0000313" key="1">
    <source>
        <dbReference type="EMBL" id="KAL2743159.1"/>
    </source>
</evidence>
<dbReference type="Proteomes" id="UP001607303">
    <property type="component" value="Unassembled WGS sequence"/>
</dbReference>
<organism evidence="1 2">
    <name type="scientific">Vespula maculifrons</name>
    <name type="common">Eastern yellow jacket</name>
    <name type="synonym">Wasp</name>
    <dbReference type="NCBI Taxonomy" id="7453"/>
    <lineage>
        <taxon>Eukaryota</taxon>
        <taxon>Metazoa</taxon>
        <taxon>Ecdysozoa</taxon>
        <taxon>Arthropoda</taxon>
        <taxon>Hexapoda</taxon>
        <taxon>Insecta</taxon>
        <taxon>Pterygota</taxon>
        <taxon>Neoptera</taxon>
        <taxon>Endopterygota</taxon>
        <taxon>Hymenoptera</taxon>
        <taxon>Apocrita</taxon>
        <taxon>Aculeata</taxon>
        <taxon>Vespoidea</taxon>
        <taxon>Vespidae</taxon>
        <taxon>Vespinae</taxon>
        <taxon>Vespula</taxon>
    </lineage>
</organism>
<dbReference type="EMBL" id="JAYRBN010000056">
    <property type="protein sequence ID" value="KAL2743159.1"/>
    <property type="molecule type" value="Genomic_DNA"/>
</dbReference>
<gene>
    <name evidence="1" type="ORF">V1477_008648</name>
</gene>
<evidence type="ECO:0000313" key="2">
    <source>
        <dbReference type="Proteomes" id="UP001607303"/>
    </source>
</evidence>
<proteinExistence type="predicted"/>
<reference evidence="1 2" key="1">
    <citation type="journal article" date="2024" name="Ann. Entomol. Soc. Am.">
        <title>Genomic analyses of the southern and eastern yellowjacket wasps (Hymenoptera: Vespidae) reveal evolutionary signatures of social life.</title>
        <authorList>
            <person name="Catto M.A."/>
            <person name="Caine P.B."/>
            <person name="Orr S.E."/>
            <person name="Hunt B.G."/>
            <person name="Goodisman M.A.D."/>
        </authorList>
    </citation>
    <scope>NUCLEOTIDE SEQUENCE [LARGE SCALE GENOMIC DNA]</scope>
    <source>
        <strain evidence="1">232</strain>
        <tissue evidence="1">Head and thorax</tissue>
    </source>
</reference>
<dbReference type="AlphaFoldDB" id="A0ABD2CEK7"/>
<comment type="caution">
    <text evidence="1">The sequence shown here is derived from an EMBL/GenBank/DDBJ whole genome shotgun (WGS) entry which is preliminary data.</text>
</comment>
<name>A0ABD2CEK7_VESMC</name>
<protein>
    <submittedName>
        <fullName evidence="1">Uncharacterized protein</fullName>
    </submittedName>
</protein>